<evidence type="ECO:0000313" key="2">
    <source>
        <dbReference type="EMBL" id="KAK4821387.1"/>
    </source>
</evidence>
<gene>
    <name evidence="2" type="ORF">QYF61_019288</name>
</gene>
<evidence type="ECO:0000256" key="1">
    <source>
        <dbReference type="SAM" id="MobiDB-lite"/>
    </source>
</evidence>
<proteinExistence type="predicted"/>
<reference evidence="2 3" key="1">
    <citation type="journal article" date="2023" name="J. Hered.">
        <title>Chromosome-level genome of the wood stork (Mycteria americana) provides insight into avian chromosome evolution.</title>
        <authorList>
            <person name="Flamio R. Jr."/>
            <person name="Ramstad K.M."/>
        </authorList>
    </citation>
    <scope>NUCLEOTIDE SEQUENCE [LARGE SCALE GENOMIC DNA]</scope>
    <source>
        <strain evidence="2">JAX WOST 10</strain>
    </source>
</reference>
<feature type="compositionally biased region" description="Basic and acidic residues" evidence="1">
    <location>
        <begin position="235"/>
        <end position="268"/>
    </location>
</feature>
<dbReference type="Proteomes" id="UP001333110">
    <property type="component" value="Unassembled WGS sequence"/>
</dbReference>
<evidence type="ECO:0000313" key="3">
    <source>
        <dbReference type="Proteomes" id="UP001333110"/>
    </source>
</evidence>
<dbReference type="EMBL" id="JAUNZN010000005">
    <property type="protein sequence ID" value="KAK4821387.1"/>
    <property type="molecule type" value="Genomic_DNA"/>
</dbReference>
<organism evidence="2 3">
    <name type="scientific">Mycteria americana</name>
    <name type="common">Wood stork</name>
    <dbReference type="NCBI Taxonomy" id="33587"/>
    <lineage>
        <taxon>Eukaryota</taxon>
        <taxon>Metazoa</taxon>
        <taxon>Chordata</taxon>
        <taxon>Craniata</taxon>
        <taxon>Vertebrata</taxon>
        <taxon>Euteleostomi</taxon>
        <taxon>Archelosauria</taxon>
        <taxon>Archosauria</taxon>
        <taxon>Dinosauria</taxon>
        <taxon>Saurischia</taxon>
        <taxon>Theropoda</taxon>
        <taxon>Coelurosauria</taxon>
        <taxon>Aves</taxon>
        <taxon>Neognathae</taxon>
        <taxon>Neoaves</taxon>
        <taxon>Aequornithes</taxon>
        <taxon>Ciconiiformes</taxon>
        <taxon>Ciconiidae</taxon>
        <taxon>Mycteria</taxon>
    </lineage>
</organism>
<sequence length="268" mass="30486">MCNHSPESQPYPVLHQKKHGQQVKGGEALLLHSGETPPAVVCPALESSVQERHGPFRVVQRTATKMFRSMEHLSYEERLKDLGLFSPEKRRLQGDLFVASQYLKWAYKKDGDKLFISTCCDRKREGRFRLDIRKKFFTVSVVKHWNRLSRAVVDAPSLETFKARLDGFLVDADSCSSLPLSPYLIHGHEQTSHFEMNFCFFSHQASMLRKENLLPAAVLCLIDCISNTLRGKQGSPDDFKDGGNDDAIGHQNEKKRHQDDKGSSQKDL</sequence>
<name>A0AAN7RY52_MYCAM</name>
<comment type="caution">
    <text evidence="2">The sequence shown here is derived from an EMBL/GenBank/DDBJ whole genome shotgun (WGS) entry which is preliminary data.</text>
</comment>
<accession>A0AAN7RY52</accession>
<dbReference type="AlphaFoldDB" id="A0AAN7RY52"/>
<protein>
    <submittedName>
        <fullName evidence="2">Uncharacterized protein</fullName>
    </submittedName>
</protein>
<feature type="region of interest" description="Disordered" evidence="1">
    <location>
        <begin position="232"/>
        <end position="268"/>
    </location>
</feature>
<keyword evidence="3" id="KW-1185">Reference proteome</keyword>